<protein>
    <submittedName>
        <fullName evidence="2">PDE8B</fullName>
    </submittedName>
</protein>
<organism evidence="2">
    <name type="scientific">Mesocestoides corti</name>
    <name type="common">Flatworm</name>
    <dbReference type="NCBI Taxonomy" id="53468"/>
    <lineage>
        <taxon>Eukaryota</taxon>
        <taxon>Metazoa</taxon>
        <taxon>Spiralia</taxon>
        <taxon>Lophotrochozoa</taxon>
        <taxon>Platyhelminthes</taxon>
        <taxon>Cestoda</taxon>
        <taxon>Eucestoda</taxon>
        <taxon>Cyclophyllidea</taxon>
        <taxon>Mesocestoididae</taxon>
        <taxon>Mesocestoides</taxon>
    </lineage>
</organism>
<reference evidence="2" key="1">
    <citation type="submission" date="2019-11" db="UniProtKB">
        <authorList>
            <consortium name="WormBaseParasite"/>
        </authorList>
    </citation>
    <scope>IDENTIFICATION</scope>
</reference>
<dbReference type="WBParaSite" id="MCU_012881-RA">
    <property type="protein sequence ID" value="MCU_012881-RA"/>
    <property type="gene ID" value="MCU_012881"/>
</dbReference>
<evidence type="ECO:0000256" key="1">
    <source>
        <dbReference type="SAM" id="MobiDB-lite"/>
    </source>
</evidence>
<accession>A0A5K3G1N1</accession>
<evidence type="ECO:0000313" key="2">
    <source>
        <dbReference type="WBParaSite" id="MCU_012881-RA"/>
    </source>
</evidence>
<sequence length="86" mass="9386">MEGCISSSASSPQDPPEHKVAPARGETPTLGDAERKKSCIRDGRVGAIYEAASRVCGGGRRRRLFYRGIMESSSFGRIFILDFPHT</sequence>
<feature type="compositionally biased region" description="Polar residues" evidence="1">
    <location>
        <begin position="1"/>
        <end position="12"/>
    </location>
</feature>
<dbReference type="AlphaFoldDB" id="A0A5K3G1N1"/>
<feature type="region of interest" description="Disordered" evidence="1">
    <location>
        <begin position="1"/>
        <end position="36"/>
    </location>
</feature>
<proteinExistence type="predicted"/>
<name>A0A5K3G1N1_MESCO</name>